<dbReference type="AlphaFoldDB" id="A0A3N4KI47"/>
<dbReference type="SUPFAM" id="SSF51556">
    <property type="entry name" value="Metallo-dependent hydrolases"/>
    <property type="match status" value="1"/>
</dbReference>
<sequence length="365" mass="41828">MSSQKYLLDSHIHLFRTEDLSNLAWMTPENPLNSQHSINEYLSTHVHNPTARKPLGFIFLETDRKTNVSSTTSPGWDGPLAEFAFVYNAGAGRDPAYKAVADKVLGIVPWGPVPGGSTAMYNYIRRLREIAGTERIDLLKGFRYLVQFCPRGVMLDDAFVDSLRWMGQQSYVFELTVDCRSVGLWQLEEAAEMVKKAHKDVPEEKKVRIIIDHLAKPDLRLAPKDIPTNQFFLEWKSHLLSIRNEKTYIKLSGCFSELPPEVLIQQAGQDREQYLLSIQEYVQPWIEAALEIFGAKLVLWGSDWPVCTINGGKERAWALWVEITERVFTSMKMSEDDMEDVWWRNSVKIYGVSQAEVKREVVSKI</sequence>
<protein>
    <recommendedName>
        <fullName evidence="2">Amidohydrolase-related domain-containing protein</fullName>
    </recommendedName>
</protein>
<dbReference type="OrthoDB" id="2135488at2759"/>
<dbReference type="STRING" id="1392247.A0A3N4KI47"/>
<dbReference type="InterPro" id="IPR052350">
    <property type="entry name" value="Metallo-dep_Lactonases"/>
</dbReference>
<dbReference type="Pfam" id="PF04909">
    <property type="entry name" value="Amidohydro_2"/>
    <property type="match status" value="1"/>
</dbReference>
<dbReference type="InterPro" id="IPR006680">
    <property type="entry name" value="Amidohydro-rel"/>
</dbReference>
<accession>A0A3N4KI47</accession>
<dbReference type="EMBL" id="ML119157">
    <property type="protein sequence ID" value="RPB08972.1"/>
    <property type="molecule type" value="Genomic_DNA"/>
</dbReference>
<name>A0A3N4KI47_9PEZI</name>
<feature type="domain" description="Amidohydrolase-related" evidence="2">
    <location>
        <begin position="206"/>
        <end position="351"/>
    </location>
</feature>
<evidence type="ECO:0000313" key="3">
    <source>
        <dbReference type="EMBL" id="RPB08972.1"/>
    </source>
</evidence>
<evidence type="ECO:0000256" key="1">
    <source>
        <dbReference type="ARBA" id="ARBA00038310"/>
    </source>
</evidence>
<proteinExistence type="inferred from homology"/>
<dbReference type="PANTHER" id="PTHR43569:SF2">
    <property type="entry name" value="AMIDOHYDROLASE-RELATED DOMAIN-CONTAINING PROTEIN"/>
    <property type="match status" value="1"/>
</dbReference>
<evidence type="ECO:0000259" key="2">
    <source>
        <dbReference type="Pfam" id="PF04909"/>
    </source>
</evidence>
<organism evidence="3 4">
    <name type="scientific">Morchella conica CCBAS932</name>
    <dbReference type="NCBI Taxonomy" id="1392247"/>
    <lineage>
        <taxon>Eukaryota</taxon>
        <taxon>Fungi</taxon>
        <taxon>Dikarya</taxon>
        <taxon>Ascomycota</taxon>
        <taxon>Pezizomycotina</taxon>
        <taxon>Pezizomycetes</taxon>
        <taxon>Pezizales</taxon>
        <taxon>Morchellaceae</taxon>
        <taxon>Morchella</taxon>
    </lineage>
</organism>
<dbReference type="Proteomes" id="UP000277580">
    <property type="component" value="Unassembled WGS sequence"/>
</dbReference>
<dbReference type="Gene3D" id="3.20.20.140">
    <property type="entry name" value="Metal-dependent hydrolases"/>
    <property type="match status" value="1"/>
</dbReference>
<evidence type="ECO:0000313" key="4">
    <source>
        <dbReference type="Proteomes" id="UP000277580"/>
    </source>
</evidence>
<comment type="similarity">
    <text evidence="1">Belongs to the metallo-dependent hydrolases superfamily.</text>
</comment>
<dbReference type="InParanoid" id="A0A3N4KI47"/>
<dbReference type="InterPro" id="IPR032466">
    <property type="entry name" value="Metal_Hydrolase"/>
</dbReference>
<reference evidence="3 4" key="1">
    <citation type="journal article" date="2018" name="Nat. Ecol. Evol.">
        <title>Pezizomycetes genomes reveal the molecular basis of ectomycorrhizal truffle lifestyle.</title>
        <authorList>
            <person name="Murat C."/>
            <person name="Payen T."/>
            <person name="Noel B."/>
            <person name="Kuo A."/>
            <person name="Morin E."/>
            <person name="Chen J."/>
            <person name="Kohler A."/>
            <person name="Krizsan K."/>
            <person name="Balestrini R."/>
            <person name="Da Silva C."/>
            <person name="Montanini B."/>
            <person name="Hainaut M."/>
            <person name="Levati E."/>
            <person name="Barry K.W."/>
            <person name="Belfiori B."/>
            <person name="Cichocki N."/>
            <person name="Clum A."/>
            <person name="Dockter R.B."/>
            <person name="Fauchery L."/>
            <person name="Guy J."/>
            <person name="Iotti M."/>
            <person name="Le Tacon F."/>
            <person name="Lindquist E.A."/>
            <person name="Lipzen A."/>
            <person name="Malagnac F."/>
            <person name="Mello A."/>
            <person name="Molinier V."/>
            <person name="Miyauchi S."/>
            <person name="Poulain J."/>
            <person name="Riccioni C."/>
            <person name="Rubini A."/>
            <person name="Sitrit Y."/>
            <person name="Splivallo R."/>
            <person name="Traeger S."/>
            <person name="Wang M."/>
            <person name="Zifcakova L."/>
            <person name="Wipf D."/>
            <person name="Zambonelli A."/>
            <person name="Paolocci F."/>
            <person name="Nowrousian M."/>
            <person name="Ottonello S."/>
            <person name="Baldrian P."/>
            <person name="Spatafora J.W."/>
            <person name="Henrissat B."/>
            <person name="Nagy L.G."/>
            <person name="Aury J.M."/>
            <person name="Wincker P."/>
            <person name="Grigoriev I.V."/>
            <person name="Bonfante P."/>
            <person name="Martin F.M."/>
        </authorList>
    </citation>
    <scope>NUCLEOTIDE SEQUENCE [LARGE SCALE GENOMIC DNA]</scope>
    <source>
        <strain evidence="3 4">CCBAS932</strain>
    </source>
</reference>
<dbReference type="GO" id="GO:0016787">
    <property type="term" value="F:hydrolase activity"/>
    <property type="evidence" value="ECO:0007669"/>
    <property type="project" value="InterPro"/>
</dbReference>
<gene>
    <name evidence="3" type="ORF">P167DRAFT_538944</name>
</gene>
<dbReference type="PANTHER" id="PTHR43569">
    <property type="entry name" value="AMIDOHYDROLASE"/>
    <property type="match status" value="1"/>
</dbReference>
<keyword evidence="4" id="KW-1185">Reference proteome</keyword>